<proteinExistence type="predicted"/>
<feature type="compositionally biased region" description="Polar residues" evidence="5">
    <location>
        <begin position="728"/>
        <end position="737"/>
    </location>
</feature>
<name>A0A8H5HEA2_9AGAR</name>
<feature type="compositionally biased region" description="Basic and acidic residues" evidence="5">
    <location>
        <begin position="893"/>
        <end position="914"/>
    </location>
</feature>
<dbReference type="SMART" id="SM00744">
    <property type="entry name" value="RINGv"/>
    <property type="match status" value="1"/>
</dbReference>
<organism evidence="7 8">
    <name type="scientific">Tricholomella constricta</name>
    <dbReference type="NCBI Taxonomy" id="117010"/>
    <lineage>
        <taxon>Eukaryota</taxon>
        <taxon>Fungi</taxon>
        <taxon>Dikarya</taxon>
        <taxon>Basidiomycota</taxon>
        <taxon>Agaricomycotina</taxon>
        <taxon>Agaricomycetes</taxon>
        <taxon>Agaricomycetidae</taxon>
        <taxon>Agaricales</taxon>
        <taxon>Tricholomatineae</taxon>
        <taxon>Lyophyllaceae</taxon>
        <taxon>Tricholomella</taxon>
    </lineage>
</organism>
<evidence type="ECO:0000256" key="4">
    <source>
        <dbReference type="PROSITE-ProRule" id="PRU00175"/>
    </source>
</evidence>
<gene>
    <name evidence="7" type="ORF">D9615_005573</name>
</gene>
<dbReference type="OrthoDB" id="8062037at2759"/>
<feature type="compositionally biased region" description="Low complexity" evidence="5">
    <location>
        <begin position="207"/>
        <end position="216"/>
    </location>
</feature>
<evidence type="ECO:0000313" key="8">
    <source>
        <dbReference type="Proteomes" id="UP000565441"/>
    </source>
</evidence>
<feature type="compositionally biased region" description="Polar residues" evidence="5">
    <location>
        <begin position="419"/>
        <end position="443"/>
    </location>
</feature>
<feature type="compositionally biased region" description="Basic and acidic residues" evidence="5">
    <location>
        <begin position="992"/>
        <end position="1004"/>
    </location>
</feature>
<evidence type="ECO:0000256" key="2">
    <source>
        <dbReference type="ARBA" id="ARBA00022771"/>
    </source>
</evidence>
<feature type="region of interest" description="Disordered" evidence="5">
    <location>
        <begin position="672"/>
        <end position="737"/>
    </location>
</feature>
<feature type="compositionally biased region" description="Low complexity" evidence="5">
    <location>
        <begin position="1167"/>
        <end position="1177"/>
    </location>
</feature>
<feature type="compositionally biased region" description="Polar residues" evidence="5">
    <location>
        <begin position="953"/>
        <end position="966"/>
    </location>
</feature>
<feature type="compositionally biased region" description="Low complexity" evidence="5">
    <location>
        <begin position="57"/>
        <end position="86"/>
    </location>
</feature>
<dbReference type="Proteomes" id="UP000565441">
    <property type="component" value="Unassembled WGS sequence"/>
</dbReference>
<dbReference type="EMBL" id="JAACJP010000010">
    <property type="protein sequence ID" value="KAF5381678.1"/>
    <property type="molecule type" value="Genomic_DNA"/>
</dbReference>
<keyword evidence="8" id="KW-1185">Reference proteome</keyword>
<feature type="compositionally biased region" description="Polar residues" evidence="5">
    <location>
        <begin position="384"/>
        <end position="410"/>
    </location>
</feature>
<feature type="compositionally biased region" description="Low complexity" evidence="5">
    <location>
        <begin position="479"/>
        <end position="499"/>
    </location>
</feature>
<feature type="compositionally biased region" description="Basic and acidic residues" evidence="5">
    <location>
        <begin position="1234"/>
        <end position="1246"/>
    </location>
</feature>
<accession>A0A8H5HEA2</accession>
<comment type="caution">
    <text evidence="7">The sequence shown here is derived from an EMBL/GenBank/DDBJ whole genome shotgun (WGS) entry which is preliminary data.</text>
</comment>
<dbReference type="InterPro" id="IPR051834">
    <property type="entry name" value="RING_finger_E3_ligase"/>
</dbReference>
<feature type="region of interest" description="Disordered" evidence="5">
    <location>
        <begin position="384"/>
        <end position="499"/>
    </location>
</feature>
<dbReference type="PROSITE" id="PS50089">
    <property type="entry name" value="ZF_RING_2"/>
    <property type="match status" value="1"/>
</dbReference>
<evidence type="ECO:0000256" key="5">
    <source>
        <dbReference type="SAM" id="MobiDB-lite"/>
    </source>
</evidence>
<feature type="compositionally biased region" description="Basic and acidic residues" evidence="5">
    <location>
        <begin position="933"/>
        <end position="945"/>
    </location>
</feature>
<keyword evidence="3" id="KW-0862">Zinc</keyword>
<feature type="region of interest" description="Disordered" evidence="5">
    <location>
        <begin position="1312"/>
        <end position="1347"/>
    </location>
</feature>
<dbReference type="GO" id="GO:0005634">
    <property type="term" value="C:nucleus"/>
    <property type="evidence" value="ECO:0007669"/>
    <property type="project" value="TreeGrafter"/>
</dbReference>
<feature type="region of interest" description="Disordered" evidence="5">
    <location>
        <begin position="561"/>
        <end position="607"/>
    </location>
</feature>
<feature type="compositionally biased region" description="Polar residues" evidence="5">
    <location>
        <begin position="1111"/>
        <end position="1123"/>
    </location>
</feature>
<dbReference type="PANTHER" id="PTHR45931">
    <property type="entry name" value="SI:CH211-59O9.10"/>
    <property type="match status" value="1"/>
</dbReference>
<evidence type="ECO:0000259" key="6">
    <source>
        <dbReference type="PROSITE" id="PS50089"/>
    </source>
</evidence>
<feature type="region of interest" description="Disordered" evidence="5">
    <location>
        <begin position="841"/>
        <end position="971"/>
    </location>
</feature>
<dbReference type="PANTHER" id="PTHR45931:SF3">
    <property type="entry name" value="RING ZINC FINGER-CONTAINING PROTEIN"/>
    <property type="match status" value="1"/>
</dbReference>
<feature type="region of interest" description="Disordered" evidence="5">
    <location>
        <begin position="987"/>
        <end position="1093"/>
    </location>
</feature>
<evidence type="ECO:0000313" key="7">
    <source>
        <dbReference type="EMBL" id="KAF5381678.1"/>
    </source>
</evidence>
<evidence type="ECO:0000256" key="1">
    <source>
        <dbReference type="ARBA" id="ARBA00022723"/>
    </source>
</evidence>
<dbReference type="SUPFAM" id="SSF57850">
    <property type="entry name" value="RING/U-box"/>
    <property type="match status" value="1"/>
</dbReference>
<keyword evidence="1" id="KW-0479">Metal-binding</keyword>
<feature type="region of interest" description="Disordered" evidence="5">
    <location>
        <begin position="1111"/>
        <end position="1135"/>
    </location>
</feature>
<feature type="compositionally biased region" description="Basic and acidic residues" evidence="5">
    <location>
        <begin position="1060"/>
        <end position="1071"/>
    </location>
</feature>
<feature type="compositionally biased region" description="Polar residues" evidence="5">
    <location>
        <begin position="1210"/>
        <end position="1223"/>
    </location>
</feature>
<feature type="compositionally biased region" description="Polar residues" evidence="5">
    <location>
        <begin position="691"/>
        <end position="721"/>
    </location>
</feature>
<dbReference type="GO" id="GO:0006511">
    <property type="term" value="P:ubiquitin-dependent protein catabolic process"/>
    <property type="evidence" value="ECO:0007669"/>
    <property type="project" value="TreeGrafter"/>
</dbReference>
<feature type="region of interest" description="Disordered" evidence="5">
    <location>
        <begin position="1159"/>
        <end position="1256"/>
    </location>
</feature>
<dbReference type="GO" id="GO:0008270">
    <property type="term" value="F:zinc ion binding"/>
    <property type="evidence" value="ECO:0007669"/>
    <property type="project" value="UniProtKB-KW"/>
</dbReference>
<feature type="domain" description="RING-type" evidence="6">
    <location>
        <begin position="1460"/>
        <end position="1502"/>
    </location>
</feature>
<dbReference type="Gene3D" id="3.30.40.10">
    <property type="entry name" value="Zinc/RING finger domain, C3HC4 (zinc finger)"/>
    <property type="match status" value="1"/>
</dbReference>
<reference evidence="7 8" key="1">
    <citation type="journal article" date="2020" name="ISME J.">
        <title>Uncovering the hidden diversity of litter-decomposition mechanisms in mushroom-forming fungi.</title>
        <authorList>
            <person name="Floudas D."/>
            <person name="Bentzer J."/>
            <person name="Ahren D."/>
            <person name="Johansson T."/>
            <person name="Persson P."/>
            <person name="Tunlid A."/>
        </authorList>
    </citation>
    <scope>NUCLEOTIDE SEQUENCE [LARGE SCALE GENOMIC DNA]</scope>
    <source>
        <strain evidence="7 8">CBS 661.87</strain>
    </source>
</reference>
<feature type="compositionally biased region" description="Basic and acidic residues" evidence="5">
    <location>
        <begin position="255"/>
        <end position="264"/>
    </location>
</feature>
<feature type="compositionally biased region" description="Pro residues" evidence="5">
    <location>
        <begin position="196"/>
        <end position="206"/>
    </location>
</feature>
<feature type="compositionally biased region" description="Gly residues" evidence="5">
    <location>
        <begin position="1532"/>
        <end position="1556"/>
    </location>
</feature>
<feature type="region of interest" description="Disordered" evidence="5">
    <location>
        <begin position="31"/>
        <end position="101"/>
    </location>
</feature>
<feature type="region of interest" description="Disordered" evidence="5">
    <location>
        <begin position="1503"/>
        <end position="1569"/>
    </location>
</feature>
<dbReference type="InterPro" id="IPR011016">
    <property type="entry name" value="Znf_RING-CH"/>
</dbReference>
<sequence>MSSSCPPQLHLELPPNTTSFKRSFDQFGFDLESPLGGSDGAGASGSDGNDRNKRARSASSFSDDDVSIGGSQSLTLASGSSSMSDAAHGRTGGSQSALGASRPVITAGAPLLSLNLERSSLEPPRLPTPEIQDIDMADYPLVEAEDDGEPVTAPSISSAPIISSQADESYRISLERFNAFDTQISALRQSRSPSVPRSPTPPPVLPPLELLGEETPINTNNISFLHPPARPSPPLPNSLYGFGLPRSQRPHSRTAGRDEVERSTTSRYSSQSDEVWDRTSQDMRPPGISDYQPIWSDWHAAEELENDDGQDEAAPSPGLFMVRNDSPVPAIGALRSPSPLFDDLEELQRPPSARTTNTTPPTLPPIQDHNEAWADSLETLRSFSFGGSRSETSARPTQLSRISIPTSDSPSLRDRTAENRSSNSTAGPSTISDNNTQTHTLPSPFSRDLEGWLDDDSSSPSWFPRPSREESTSSQSHRNTNNNLSSSSSGNNGASSSSSVLDSYTASRLEALHGLGEALQGIGRVLQESEISLRPFLDTSTSVESSSSSSSHEDAMRYSFRHNLSDGRRPYTSNTNVPEDEEPRDSSVVPRRLRLSAPSPPSPLENHMHPWLIERSRDESPPPVNEASPRMSLNEYRFRDLHSRYTPADRTRRHGSDDIMSSSWFNATDEVAVTSSETDHPSAASPESPVRPSSVNTSPWASWSDSNTQAGDSTAPDTYSPTLRYPERTSSGEGDSQSIWERYLRHQGPSRSIDAGLSGVRHNVGEFSSSSSAVPPTYVSTPSLLRLRSRPYVSHASTHTHSHSHSIYHSRPAPRPREAAFAFSESAADSRRRIARLGMIQMQRQMSSRTPPVETSRGAPPPRPPVAPRWALSGEWRQRQPFRPSAFMPSRANSDHGFENREPHMQEGHLRSNVDDNDEYGASSLLSNFTDGGRGRTERVNERLGPRPGRLSPTRSGNSTTPASESHSLDIDHRMLRAALLRDFGPNRTMLRPREPSPDREHYRGYLPIPSLPSPDLDGVFEFTAPPATDNRELEQQRPSGTLGRVPSSLMRQTPSPPSREPDRVQRDRSPTRRLRTVRPPLNPESFAPGPFRNTIQRFYDANLARERFGLSQSQTQPQTAYTAPSIPPLPFEADSTLPTYQQESILDAQFQAYVRGYPASEEETNETSPPSSPYSTGRRGPPDDTFTRRPPQTHRPSWSMSGFFRPTRPANSTSTSVAQSRPSDLHNFLSRRPRMEASRLDESENPRPSTTRGDEEGFNHALEVLRHDGLSVPRSQELINRYHRERQREPRPFVTPASPWGIIEQGGVHPRRTSTEATNTNDTPSVRSLRRRMRRQPADPFSTESDVADDIRADATSVFPQDAEHARFLRARRFRRPELDLGPVFPSDVHEFIRVGARRGRALGDYMRDEDFDESYESLLSLAASLGEAKPRCTPDGVISSLETGLFKDWKTADSDHRCPICLDDYQPDDSLLKLADCSHWLHRECLQQWLRSATTCPVCRKTVSGGSSRRGPHDPSNEAGPSRRRRHSGNGPGGGSGGGGGAFGGSGSSDGPGMGDWMPPWRYGPGS</sequence>
<dbReference type="CDD" id="cd16461">
    <property type="entry name" value="RING-H2_EL5-like"/>
    <property type="match status" value="1"/>
</dbReference>
<evidence type="ECO:0000256" key="3">
    <source>
        <dbReference type="ARBA" id="ARBA00022833"/>
    </source>
</evidence>
<dbReference type="InterPro" id="IPR001841">
    <property type="entry name" value="Znf_RING"/>
</dbReference>
<dbReference type="InterPro" id="IPR013083">
    <property type="entry name" value="Znf_RING/FYVE/PHD"/>
</dbReference>
<keyword evidence="2 4" id="KW-0863">Zinc-finger</keyword>
<feature type="compositionally biased region" description="Low complexity" evidence="5">
    <location>
        <begin position="350"/>
        <end position="360"/>
    </location>
</feature>
<dbReference type="GO" id="GO:0061630">
    <property type="term" value="F:ubiquitin protein ligase activity"/>
    <property type="evidence" value="ECO:0007669"/>
    <property type="project" value="TreeGrafter"/>
</dbReference>
<feature type="compositionally biased region" description="Polar residues" evidence="5">
    <location>
        <begin position="1316"/>
        <end position="1327"/>
    </location>
</feature>
<dbReference type="SMART" id="SM00184">
    <property type="entry name" value="RING"/>
    <property type="match status" value="1"/>
</dbReference>
<dbReference type="Pfam" id="PF13639">
    <property type="entry name" value="zf-RING_2"/>
    <property type="match status" value="1"/>
</dbReference>
<protein>
    <recommendedName>
        <fullName evidence="6">RING-type domain-containing protein</fullName>
    </recommendedName>
</protein>
<feature type="region of interest" description="Disordered" evidence="5">
    <location>
        <begin position="185"/>
        <end position="371"/>
    </location>
</feature>